<name>A0A6B3SLQ2_9BURK</name>
<dbReference type="Proteomes" id="UP000482155">
    <property type="component" value="Unassembled WGS sequence"/>
</dbReference>
<evidence type="ECO:0000256" key="1">
    <source>
        <dbReference type="SAM" id="MobiDB-lite"/>
    </source>
</evidence>
<organism evidence="3 4">
    <name type="scientific">Noviherbaspirillum galbum</name>
    <dbReference type="NCBI Taxonomy" id="2709383"/>
    <lineage>
        <taxon>Bacteria</taxon>
        <taxon>Pseudomonadati</taxon>
        <taxon>Pseudomonadota</taxon>
        <taxon>Betaproteobacteria</taxon>
        <taxon>Burkholderiales</taxon>
        <taxon>Oxalobacteraceae</taxon>
        <taxon>Noviherbaspirillum</taxon>
    </lineage>
</organism>
<keyword evidence="4" id="KW-1185">Reference proteome</keyword>
<dbReference type="RefSeq" id="WP_163963174.1">
    <property type="nucleotide sequence ID" value="NZ_JAAIVB010000037.1"/>
</dbReference>
<reference evidence="3 4" key="1">
    <citation type="submission" date="2020-02" db="EMBL/GenBank/DDBJ databases">
        <authorList>
            <person name="Kim M.K."/>
        </authorList>
    </citation>
    <scope>NUCLEOTIDE SEQUENCE [LARGE SCALE GENOMIC DNA]</scope>
    <source>
        <strain evidence="3 4">17J57-3</strain>
    </source>
</reference>
<feature type="chain" id="PRO_5025358773" evidence="2">
    <location>
        <begin position="36"/>
        <end position="87"/>
    </location>
</feature>
<proteinExistence type="predicted"/>
<feature type="region of interest" description="Disordered" evidence="1">
    <location>
        <begin position="66"/>
        <end position="87"/>
    </location>
</feature>
<evidence type="ECO:0000256" key="2">
    <source>
        <dbReference type="SAM" id="SignalP"/>
    </source>
</evidence>
<feature type="signal peptide" evidence="2">
    <location>
        <begin position="1"/>
        <end position="35"/>
    </location>
</feature>
<protein>
    <submittedName>
        <fullName evidence="3">Uncharacterized protein</fullName>
    </submittedName>
</protein>
<gene>
    <name evidence="3" type="ORF">G3574_11520</name>
</gene>
<sequence length="87" mass="9160">MSIVRRIPTRSGLRRQLALSAAAIVVLVKTCLASAAGEAPAPPAANGKIPRMVILAKRMTPEQKAAYDSATRLQLAQAASKPEGKRP</sequence>
<accession>A0A6B3SLQ2</accession>
<dbReference type="EMBL" id="JAAIVB010000037">
    <property type="protein sequence ID" value="NEX61710.1"/>
    <property type="molecule type" value="Genomic_DNA"/>
</dbReference>
<comment type="caution">
    <text evidence="3">The sequence shown here is derived from an EMBL/GenBank/DDBJ whole genome shotgun (WGS) entry which is preliminary data.</text>
</comment>
<keyword evidence="2" id="KW-0732">Signal</keyword>
<evidence type="ECO:0000313" key="3">
    <source>
        <dbReference type="EMBL" id="NEX61710.1"/>
    </source>
</evidence>
<evidence type="ECO:0000313" key="4">
    <source>
        <dbReference type="Proteomes" id="UP000482155"/>
    </source>
</evidence>
<dbReference type="AlphaFoldDB" id="A0A6B3SLQ2"/>